<dbReference type="Proteomes" id="UP001151760">
    <property type="component" value="Unassembled WGS sequence"/>
</dbReference>
<comment type="caution">
    <text evidence="1">The sequence shown here is derived from an EMBL/GenBank/DDBJ whole genome shotgun (WGS) entry which is preliminary data.</text>
</comment>
<evidence type="ECO:0008006" key="3">
    <source>
        <dbReference type="Google" id="ProtNLM"/>
    </source>
</evidence>
<name>A0ABQ5ABI7_9ASTR</name>
<protein>
    <recommendedName>
        <fullName evidence="3">Reverse transcriptase domain-containing protein</fullName>
    </recommendedName>
</protein>
<proteinExistence type="predicted"/>
<reference evidence="1" key="1">
    <citation type="journal article" date="2022" name="Int. J. Mol. Sci.">
        <title>Draft Genome of Tanacetum Coccineum: Genomic Comparison of Closely Related Tanacetum-Family Plants.</title>
        <authorList>
            <person name="Yamashiro T."/>
            <person name="Shiraishi A."/>
            <person name="Nakayama K."/>
            <person name="Satake H."/>
        </authorList>
    </citation>
    <scope>NUCLEOTIDE SEQUENCE</scope>
</reference>
<keyword evidence="2" id="KW-1185">Reference proteome</keyword>
<evidence type="ECO:0000313" key="2">
    <source>
        <dbReference type="Proteomes" id="UP001151760"/>
    </source>
</evidence>
<reference evidence="1" key="2">
    <citation type="submission" date="2022-01" db="EMBL/GenBank/DDBJ databases">
        <authorList>
            <person name="Yamashiro T."/>
            <person name="Shiraishi A."/>
            <person name="Satake H."/>
            <person name="Nakayama K."/>
        </authorList>
    </citation>
    <scope>NUCLEOTIDE SEQUENCE</scope>
</reference>
<gene>
    <name evidence="1" type="ORF">Tco_0820271</name>
</gene>
<sequence>MEKMEALTTNINLKFKVIQGEMKEMRDRYNNYGGSHPSSECDDKQLGGPEGEANYVQGGYQGGRYHENYYVMTKLKKPKKKSDPPPIKAYTPHISYPQRLRSEKIEERYAKFMDMIKEFRINVPFVDVLAGMPNYEKFLKDLMEEDSRVPLIQGRPFLQSTDTIIYVKRKELNLGVRNDRVAFLIDKKSIQDPPTDLEIKPLHGHLEYAFLEKDFILLVVISALLKDKEEEHLVSMLKNTRKLFLGKPPIFLALVNILQTQDQL</sequence>
<evidence type="ECO:0000313" key="1">
    <source>
        <dbReference type="EMBL" id="GJS99101.1"/>
    </source>
</evidence>
<organism evidence="1 2">
    <name type="scientific">Tanacetum coccineum</name>
    <dbReference type="NCBI Taxonomy" id="301880"/>
    <lineage>
        <taxon>Eukaryota</taxon>
        <taxon>Viridiplantae</taxon>
        <taxon>Streptophyta</taxon>
        <taxon>Embryophyta</taxon>
        <taxon>Tracheophyta</taxon>
        <taxon>Spermatophyta</taxon>
        <taxon>Magnoliopsida</taxon>
        <taxon>eudicotyledons</taxon>
        <taxon>Gunneridae</taxon>
        <taxon>Pentapetalae</taxon>
        <taxon>asterids</taxon>
        <taxon>campanulids</taxon>
        <taxon>Asterales</taxon>
        <taxon>Asteraceae</taxon>
        <taxon>Asteroideae</taxon>
        <taxon>Anthemideae</taxon>
        <taxon>Anthemidinae</taxon>
        <taxon>Tanacetum</taxon>
    </lineage>
</organism>
<accession>A0ABQ5ABI7</accession>
<dbReference type="EMBL" id="BQNB010012093">
    <property type="protein sequence ID" value="GJS99101.1"/>
    <property type="molecule type" value="Genomic_DNA"/>
</dbReference>